<evidence type="ECO:0000313" key="2">
    <source>
        <dbReference type="WBParaSite" id="MhA1_Contig82.frz3.gene13"/>
    </source>
</evidence>
<keyword evidence="1" id="KW-1185">Reference proteome</keyword>
<reference evidence="2" key="1">
    <citation type="submission" date="2016-11" db="UniProtKB">
        <authorList>
            <consortium name="WormBaseParasite"/>
        </authorList>
    </citation>
    <scope>IDENTIFICATION</scope>
</reference>
<name>A0A1I8BZ64_MELHA</name>
<evidence type="ECO:0000313" key="1">
    <source>
        <dbReference type="Proteomes" id="UP000095281"/>
    </source>
</evidence>
<accession>A0A1I8BZ64</accession>
<proteinExistence type="predicted"/>
<dbReference type="AlphaFoldDB" id="A0A1I8BZ64"/>
<dbReference type="WBParaSite" id="MhA1_Contig82.frz3.gene13">
    <property type="protein sequence ID" value="MhA1_Contig82.frz3.gene13"/>
    <property type="gene ID" value="MhA1_Contig82.frz3.gene13"/>
</dbReference>
<organism evidence="1 2">
    <name type="scientific">Meloidogyne hapla</name>
    <name type="common">Root-knot nematode worm</name>
    <dbReference type="NCBI Taxonomy" id="6305"/>
    <lineage>
        <taxon>Eukaryota</taxon>
        <taxon>Metazoa</taxon>
        <taxon>Ecdysozoa</taxon>
        <taxon>Nematoda</taxon>
        <taxon>Chromadorea</taxon>
        <taxon>Rhabditida</taxon>
        <taxon>Tylenchina</taxon>
        <taxon>Tylenchomorpha</taxon>
        <taxon>Tylenchoidea</taxon>
        <taxon>Meloidogynidae</taxon>
        <taxon>Meloidogyninae</taxon>
        <taxon>Meloidogyne</taxon>
    </lineage>
</organism>
<dbReference type="Proteomes" id="UP000095281">
    <property type="component" value="Unplaced"/>
</dbReference>
<protein>
    <submittedName>
        <fullName evidence="2">BolA-like protein</fullName>
    </submittedName>
</protein>
<sequence>MTLTKKQQNKPIPIELLSEISKSIIGYPKLVKNKEIDDTSNHEKYAVKIQFCGNVLISSKIIYLFCGKDLKQILKGFDTISRQIHGILCCQVLRREYQLKQALRKDP</sequence>